<evidence type="ECO:0000313" key="8">
    <source>
        <dbReference type="EMBL" id="SDB09481.1"/>
    </source>
</evidence>
<evidence type="ECO:0000256" key="1">
    <source>
        <dbReference type="ARBA" id="ARBA00004651"/>
    </source>
</evidence>
<reference evidence="8 9" key="1">
    <citation type="submission" date="2016-10" db="EMBL/GenBank/DDBJ databases">
        <authorList>
            <person name="de Groot N.N."/>
        </authorList>
    </citation>
    <scope>NUCLEOTIDE SEQUENCE [LARGE SCALE GENOMIC DNA]</scope>
    <source>
        <strain evidence="8 9">A-4</strain>
    </source>
</reference>
<feature type="transmembrane region" description="Helical" evidence="7">
    <location>
        <begin position="12"/>
        <end position="34"/>
    </location>
</feature>
<dbReference type="InterPro" id="IPR003688">
    <property type="entry name" value="TraG/VirD4"/>
</dbReference>
<comment type="similarity">
    <text evidence="2">Belongs to the VirD4/TraG family.</text>
</comment>
<dbReference type="NCBIfam" id="NF045973">
    <property type="entry name" value="conju_CD1115"/>
    <property type="match status" value="1"/>
</dbReference>
<accession>A0A1G6AMA1</accession>
<dbReference type="SUPFAM" id="SSF52540">
    <property type="entry name" value="P-loop containing nucleoside triphosphate hydrolases"/>
    <property type="match status" value="1"/>
</dbReference>
<dbReference type="Proteomes" id="UP000182508">
    <property type="component" value="Unassembled WGS sequence"/>
</dbReference>
<keyword evidence="3" id="KW-1003">Cell membrane</keyword>
<evidence type="ECO:0000256" key="6">
    <source>
        <dbReference type="ARBA" id="ARBA00023136"/>
    </source>
</evidence>
<dbReference type="STRING" id="439219.SAMN02910293_00494"/>
<comment type="subcellular location">
    <subcellularLocation>
        <location evidence="1">Cell membrane</location>
        <topology evidence="1">Multi-pass membrane protein</topology>
    </subcellularLocation>
</comment>
<keyword evidence="5 7" id="KW-1133">Transmembrane helix</keyword>
<dbReference type="AlphaFoldDB" id="A0A1G6AMA1"/>
<keyword evidence="4 7" id="KW-0812">Transmembrane</keyword>
<dbReference type="PANTHER" id="PTHR37937">
    <property type="entry name" value="CONJUGATIVE TRANSFER: DNA TRANSPORT"/>
    <property type="match status" value="1"/>
</dbReference>
<dbReference type="InterPro" id="IPR051539">
    <property type="entry name" value="T4SS-coupling_protein"/>
</dbReference>
<dbReference type="EMBL" id="FMXP01000005">
    <property type="protein sequence ID" value="SDB09481.1"/>
    <property type="molecule type" value="Genomic_DNA"/>
</dbReference>
<gene>
    <name evidence="8" type="ORF">SAMN02910293_00494</name>
</gene>
<dbReference type="Pfam" id="PF02534">
    <property type="entry name" value="T4SS-DNA_transf"/>
    <property type="match status" value="1"/>
</dbReference>
<feature type="transmembrane region" description="Helical" evidence="7">
    <location>
        <begin position="68"/>
        <end position="85"/>
    </location>
</feature>
<keyword evidence="6 7" id="KW-0472">Membrane</keyword>
<evidence type="ECO:0000256" key="5">
    <source>
        <dbReference type="ARBA" id="ARBA00022989"/>
    </source>
</evidence>
<dbReference type="GO" id="GO:0005886">
    <property type="term" value="C:plasma membrane"/>
    <property type="evidence" value="ECO:0007669"/>
    <property type="project" value="UniProtKB-SubCell"/>
</dbReference>
<sequence length="613" mass="70917">MVTEQKKRKFLPYLIIGLIVFYVVHWLVKLYAIAPATEGVVLFDSARLDWMMANWSTKSLIDFSFTQPSLYGGGIAFFIVFMFYFRINDKGRYRYGEEYGSARYATVKEIASFRDKEPENDMIFSQNGRMGLFNKRLPFNRQLNKNTLTVGLPGDGKTFTFVKPNLMQMNSSFVITDPKGLLVRETGKMLEDNGYKIKVFDLVNLTNSNQFNVFHYMHDELDIDRVAEAIIAGTKRSDNTGEDFWNQAEMLLMRALIGYLYFDGKVLKKYEPNIAQVADLLRNIKRDDEETPSVVERMFEELEEELPNNYANRQWELFNSNFEGKTMTSVLSVASSRFAVFDHDAVRNLTARDSMEMEKWQIEKTAVFIAIPETDKSFNFIATTMFTMMFRQLPMTADEILQGNHPTCKPEDLLHIRLILDEFANFGRFPNFTETLSSVRSREISIDIIIQAISQLKALYKDQWETIFNNCATLVYLGTNDKETMNYFSMRSGKQTINVKNQSKTRSTQGSSSESIQTIQRDLLTPDEVARIGVDEALIFISKQNVFRDKKTNVLQHPRVKELANSPSDANWYRYIRSMNDMDDWDANVNHERLIETNADKILATELPFEKVA</sequence>
<dbReference type="Gene3D" id="3.40.50.300">
    <property type="entry name" value="P-loop containing nucleotide triphosphate hydrolases"/>
    <property type="match status" value="1"/>
</dbReference>
<dbReference type="RefSeq" id="WP_074485292.1">
    <property type="nucleotide sequence ID" value="NZ_FMXP01000005.1"/>
</dbReference>
<keyword evidence="9" id="KW-1185">Reference proteome</keyword>
<dbReference type="CDD" id="cd01127">
    <property type="entry name" value="TrwB_TraG_TraD_VirD4"/>
    <property type="match status" value="1"/>
</dbReference>
<evidence type="ECO:0000256" key="7">
    <source>
        <dbReference type="SAM" id="Phobius"/>
    </source>
</evidence>
<evidence type="ECO:0000256" key="2">
    <source>
        <dbReference type="ARBA" id="ARBA00008806"/>
    </source>
</evidence>
<proteinExistence type="inferred from homology"/>
<evidence type="ECO:0000313" key="9">
    <source>
        <dbReference type="Proteomes" id="UP000182508"/>
    </source>
</evidence>
<dbReference type="InterPro" id="IPR027417">
    <property type="entry name" value="P-loop_NTPase"/>
</dbReference>
<name>A0A1G6AMA1_9STRE</name>
<evidence type="ECO:0000256" key="3">
    <source>
        <dbReference type="ARBA" id="ARBA00022475"/>
    </source>
</evidence>
<dbReference type="PANTHER" id="PTHR37937:SF1">
    <property type="entry name" value="CONJUGATIVE TRANSFER: DNA TRANSPORT"/>
    <property type="match status" value="1"/>
</dbReference>
<protein>
    <submittedName>
        <fullName evidence="8">Type IV secretion system protein VirD4</fullName>
    </submittedName>
</protein>
<organism evidence="8 9">
    <name type="scientific">Streptococcus henryi</name>
    <dbReference type="NCBI Taxonomy" id="439219"/>
    <lineage>
        <taxon>Bacteria</taxon>
        <taxon>Bacillati</taxon>
        <taxon>Bacillota</taxon>
        <taxon>Bacilli</taxon>
        <taxon>Lactobacillales</taxon>
        <taxon>Streptococcaceae</taxon>
        <taxon>Streptococcus</taxon>
    </lineage>
</organism>
<evidence type="ECO:0000256" key="4">
    <source>
        <dbReference type="ARBA" id="ARBA00022692"/>
    </source>
</evidence>